<sequence precursor="true">MRRLTLLMLLMMCLVHGCGGGGDNVAENDSPEQPEKIEANAAPAPSQEEAEPLTPSTETPVADAPSTGTIFDRVPADTAAIISIRPSKAMNNPMFPAILELITDSNPQVNSEEALADFEKSVGVAPEQVEQILICFDGEILTAAGAMGMMFLQMGMGPGMGQLDPAFPAEEFAVAANGQVDLDRATSDELTPVAFQPGIGPPQTPPPPVILVQLVPDVDIQNILDSVPEGEPIDLQTGKGVKTADGVVLPLSDSQLIFGPQIDLETVPTDAGTGPISAALTRMQKQDIGIALDMQTVTKVIGELQGDQPNPMIGMAMTFLQQVKTASIASDLEDSQLLQAKIDAINADSAQGLQSMLNSYLAMGKQQFEKSKSQLPEHDEFRTLVSALVDQAAISTEGTLITVNVPRPEGFENLPNAIQQVAEMERKKAEEIYVPRNNMKQIGLAFHNYHDVYKSLPAADSNGVAEKLQGKGLSWRVHLLPFLEQAPLYEQFHLDEPWDSEHNKTLIQEMPAAFGTNPDGKTSIHAFTGGRTLFQEGEPGLGLRDITDGTSNTILAVKAGDDTAEIWTKPGGLEYNEEEPFAPLGDIGDQFLALFCDGSITDIPKSLDPAEFRRLIDPRDGEPVNFR</sequence>
<feature type="signal peptide" evidence="2">
    <location>
        <begin position="1"/>
        <end position="17"/>
    </location>
</feature>
<evidence type="ECO:0000256" key="2">
    <source>
        <dbReference type="SAM" id="SignalP"/>
    </source>
</evidence>
<evidence type="ECO:0000313" key="5">
    <source>
        <dbReference type="Proteomes" id="UP000317243"/>
    </source>
</evidence>
<dbReference type="PANTHER" id="PTHR30093">
    <property type="entry name" value="GENERAL SECRETION PATHWAY PROTEIN G"/>
    <property type="match status" value="1"/>
</dbReference>
<dbReference type="OrthoDB" id="285651at2"/>
<evidence type="ECO:0000259" key="3">
    <source>
        <dbReference type="Pfam" id="PF07596"/>
    </source>
</evidence>
<evidence type="ECO:0000313" key="4">
    <source>
        <dbReference type="EMBL" id="TWT43580.1"/>
    </source>
</evidence>
<dbReference type="EMBL" id="SIHI01000030">
    <property type="protein sequence ID" value="TWT43580.1"/>
    <property type="molecule type" value="Genomic_DNA"/>
</dbReference>
<feature type="chain" id="PRO_5023060255" description="DUF1559 domain-containing protein" evidence="2">
    <location>
        <begin position="18"/>
        <end position="627"/>
    </location>
</feature>
<dbReference type="Pfam" id="PF07596">
    <property type="entry name" value="SBP_bac_10"/>
    <property type="match status" value="1"/>
</dbReference>
<evidence type="ECO:0000256" key="1">
    <source>
        <dbReference type="SAM" id="MobiDB-lite"/>
    </source>
</evidence>
<accession>A0A5C5VYQ5</accession>
<gene>
    <name evidence="4" type="ORF">KOR42_43980</name>
</gene>
<dbReference type="InterPro" id="IPR011453">
    <property type="entry name" value="DUF1559"/>
</dbReference>
<feature type="region of interest" description="Disordered" evidence="1">
    <location>
        <begin position="24"/>
        <end position="69"/>
    </location>
</feature>
<keyword evidence="2" id="KW-0732">Signal</keyword>
<protein>
    <recommendedName>
        <fullName evidence="3">DUF1559 domain-containing protein</fullName>
    </recommendedName>
</protein>
<feature type="domain" description="DUF1559" evidence="3">
    <location>
        <begin position="437"/>
        <end position="510"/>
    </location>
</feature>
<proteinExistence type="predicted"/>
<reference evidence="4 5" key="1">
    <citation type="submission" date="2019-02" db="EMBL/GenBank/DDBJ databases">
        <title>Deep-cultivation of Planctomycetes and their phenomic and genomic characterization uncovers novel biology.</title>
        <authorList>
            <person name="Wiegand S."/>
            <person name="Jogler M."/>
            <person name="Boedeker C."/>
            <person name="Pinto D."/>
            <person name="Vollmers J."/>
            <person name="Rivas-Marin E."/>
            <person name="Kohn T."/>
            <person name="Peeters S.H."/>
            <person name="Heuer A."/>
            <person name="Rast P."/>
            <person name="Oberbeckmann S."/>
            <person name="Bunk B."/>
            <person name="Jeske O."/>
            <person name="Meyerdierks A."/>
            <person name="Storesund J.E."/>
            <person name="Kallscheuer N."/>
            <person name="Luecker S."/>
            <person name="Lage O.M."/>
            <person name="Pohl T."/>
            <person name="Merkel B.J."/>
            <person name="Hornburger P."/>
            <person name="Mueller R.-W."/>
            <person name="Bruemmer F."/>
            <person name="Labrenz M."/>
            <person name="Spormann A.M."/>
            <person name="Op Den Camp H."/>
            <person name="Overmann J."/>
            <person name="Amann R."/>
            <person name="Jetten M.S.M."/>
            <person name="Mascher T."/>
            <person name="Medema M.H."/>
            <person name="Devos D.P."/>
            <person name="Kaster A.-K."/>
            <person name="Ovreas L."/>
            <person name="Rohde M."/>
            <person name="Galperin M.Y."/>
            <person name="Jogler C."/>
        </authorList>
    </citation>
    <scope>NUCLEOTIDE SEQUENCE [LARGE SCALE GENOMIC DNA]</scope>
    <source>
        <strain evidence="4 5">KOR42</strain>
    </source>
</reference>
<dbReference type="AlphaFoldDB" id="A0A5C5VYQ5"/>
<comment type="caution">
    <text evidence="4">The sequence shown here is derived from an EMBL/GenBank/DDBJ whole genome shotgun (WGS) entry which is preliminary data.</text>
</comment>
<dbReference type="PANTHER" id="PTHR30093:SF2">
    <property type="entry name" value="TYPE II SECRETION SYSTEM PROTEIN H"/>
    <property type="match status" value="1"/>
</dbReference>
<name>A0A5C5VYQ5_9PLAN</name>
<keyword evidence="5" id="KW-1185">Reference proteome</keyword>
<organism evidence="4 5">
    <name type="scientific">Thalassoglobus neptunius</name>
    <dbReference type="NCBI Taxonomy" id="1938619"/>
    <lineage>
        <taxon>Bacteria</taxon>
        <taxon>Pseudomonadati</taxon>
        <taxon>Planctomycetota</taxon>
        <taxon>Planctomycetia</taxon>
        <taxon>Planctomycetales</taxon>
        <taxon>Planctomycetaceae</taxon>
        <taxon>Thalassoglobus</taxon>
    </lineage>
</organism>
<dbReference type="Proteomes" id="UP000317243">
    <property type="component" value="Unassembled WGS sequence"/>
</dbReference>
<dbReference type="RefSeq" id="WP_146511761.1">
    <property type="nucleotide sequence ID" value="NZ_SIHI01000030.1"/>
</dbReference>